<dbReference type="EMBL" id="BART01002167">
    <property type="protein sequence ID" value="GAG57450.1"/>
    <property type="molecule type" value="Genomic_DNA"/>
</dbReference>
<proteinExistence type="predicted"/>
<accession>X0YMX5</accession>
<dbReference type="Gene3D" id="3.30.390.10">
    <property type="entry name" value="Enolase-like, N-terminal domain"/>
    <property type="match status" value="1"/>
</dbReference>
<gene>
    <name evidence="1" type="ORF">S01H4_06842</name>
</gene>
<feature type="non-terminal residue" evidence="1">
    <location>
        <position position="61"/>
    </location>
</feature>
<protein>
    <recommendedName>
        <fullName evidence="2">Enolase N-terminal domain-containing protein</fullName>
    </recommendedName>
</protein>
<organism evidence="1">
    <name type="scientific">marine sediment metagenome</name>
    <dbReference type="NCBI Taxonomy" id="412755"/>
    <lineage>
        <taxon>unclassified sequences</taxon>
        <taxon>metagenomes</taxon>
        <taxon>ecological metagenomes</taxon>
    </lineage>
</organism>
<name>X0YMX5_9ZZZZ</name>
<dbReference type="AlphaFoldDB" id="X0YMX5"/>
<comment type="caution">
    <text evidence="1">The sequence shown here is derived from an EMBL/GenBank/DDBJ whole genome shotgun (WGS) entry which is preliminary data.</text>
</comment>
<dbReference type="SUPFAM" id="SSF54826">
    <property type="entry name" value="Enolase N-terminal domain-like"/>
    <property type="match status" value="1"/>
</dbReference>
<reference evidence="1" key="1">
    <citation type="journal article" date="2014" name="Front. Microbiol.">
        <title>High frequency of phylogenetically diverse reductive dehalogenase-homologous genes in deep subseafloor sedimentary metagenomes.</title>
        <authorList>
            <person name="Kawai M."/>
            <person name="Futagami T."/>
            <person name="Toyoda A."/>
            <person name="Takaki Y."/>
            <person name="Nishi S."/>
            <person name="Hori S."/>
            <person name="Arai W."/>
            <person name="Tsubouchi T."/>
            <person name="Morono Y."/>
            <person name="Uchiyama I."/>
            <person name="Ito T."/>
            <person name="Fujiyama A."/>
            <person name="Inagaki F."/>
            <person name="Takami H."/>
        </authorList>
    </citation>
    <scope>NUCLEOTIDE SEQUENCE</scope>
    <source>
        <strain evidence="1">Expedition CK06-06</strain>
    </source>
</reference>
<evidence type="ECO:0000313" key="1">
    <source>
        <dbReference type="EMBL" id="GAG57450.1"/>
    </source>
</evidence>
<dbReference type="InterPro" id="IPR029017">
    <property type="entry name" value="Enolase-like_N"/>
</dbReference>
<sequence>MRLPREACPEHYEILRYAQNDRKRGTRNDAGRIRAYIKMATIERIRAREILDSRGNPTIEV</sequence>
<evidence type="ECO:0008006" key="2">
    <source>
        <dbReference type="Google" id="ProtNLM"/>
    </source>
</evidence>